<dbReference type="PROSITE" id="PS51504">
    <property type="entry name" value="H15"/>
    <property type="match status" value="1"/>
</dbReference>
<evidence type="ECO:0000256" key="2">
    <source>
        <dbReference type="SAM" id="MobiDB-lite"/>
    </source>
</evidence>
<dbReference type="SMART" id="SM00526">
    <property type="entry name" value="H15"/>
    <property type="match status" value="1"/>
</dbReference>
<dbReference type="SUPFAM" id="SSF46785">
    <property type="entry name" value="Winged helix' DNA-binding domain"/>
    <property type="match status" value="1"/>
</dbReference>
<evidence type="ECO:0000313" key="5">
    <source>
        <dbReference type="Proteomes" id="UP000308199"/>
    </source>
</evidence>
<dbReference type="GO" id="GO:0003677">
    <property type="term" value="F:DNA binding"/>
    <property type="evidence" value="ECO:0007669"/>
    <property type="project" value="InterPro"/>
</dbReference>
<organism evidence="4 5">
    <name type="scientific">Phellinidium pouzarii</name>
    <dbReference type="NCBI Taxonomy" id="167371"/>
    <lineage>
        <taxon>Eukaryota</taxon>
        <taxon>Fungi</taxon>
        <taxon>Dikarya</taxon>
        <taxon>Basidiomycota</taxon>
        <taxon>Agaricomycotina</taxon>
        <taxon>Agaricomycetes</taxon>
        <taxon>Hymenochaetales</taxon>
        <taxon>Hymenochaetaceae</taxon>
        <taxon>Phellinidium</taxon>
    </lineage>
</organism>
<feature type="compositionally biased region" description="Low complexity" evidence="2">
    <location>
        <begin position="1"/>
        <end position="18"/>
    </location>
</feature>
<dbReference type="Gene3D" id="1.10.10.10">
    <property type="entry name" value="Winged helix-like DNA-binding domain superfamily/Winged helix DNA-binding domain"/>
    <property type="match status" value="1"/>
</dbReference>
<keyword evidence="5" id="KW-1185">Reference proteome</keyword>
<accession>A0A4S4L9F9</accession>
<dbReference type="EMBL" id="SGPK01000109">
    <property type="protein sequence ID" value="THH08194.1"/>
    <property type="molecule type" value="Genomic_DNA"/>
</dbReference>
<feature type="compositionally biased region" description="Basic and acidic residues" evidence="2">
    <location>
        <begin position="98"/>
        <end position="124"/>
    </location>
</feature>
<dbReference type="InterPro" id="IPR005818">
    <property type="entry name" value="Histone_H1/H5_H15"/>
</dbReference>
<protein>
    <recommendedName>
        <fullName evidence="1">Histone H1</fullName>
    </recommendedName>
</protein>
<dbReference type="InterPro" id="IPR036390">
    <property type="entry name" value="WH_DNA-bd_sf"/>
</dbReference>
<dbReference type="GO" id="GO:0006334">
    <property type="term" value="P:nucleosome assembly"/>
    <property type="evidence" value="ECO:0007669"/>
    <property type="project" value="InterPro"/>
</dbReference>
<reference evidence="4 5" key="1">
    <citation type="submission" date="2019-02" db="EMBL/GenBank/DDBJ databases">
        <title>Genome sequencing of the rare red list fungi Phellinidium pouzarii.</title>
        <authorList>
            <person name="Buettner E."/>
            <person name="Kellner H."/>
        </authorList>
    </citation>
    <scope>NUCLEOTIDE SEQUENCE [LARGE SCALE GENOMIC DNA]</scope>
    <source>
        <strain evidence="4 5">DSM 108285</strain>
    </source>
</reference>
<dbReference type="Proteomes" id="UP000308199">
    <property type="component" value="Unassembled WGS sequence"/>
</dbReference>
<feature type="compositionally biased region" description="Low complexity" evidence="2">
    <location>
        <begin position="177"/>
        <end position="191"/>
    </location>
</feature>
<feature type="region of interest" description="Disordered" evidence="2">
    <location>
        <begin position="1"/>
        <end position="21"/>
    </location>
</feature>
<feature type="compositionally biased region" description="Low complexity" evidence="2">
    <location>
        <begin position="221"/>
        <end position="252"/>
    </location>
</feature>
<gene>
    <name evidence="4" type="ORF">EW145_g2866</name>
</gene>
<dbReference type="OrthoDB" id="1110759at2759"/>
<dbReference type="InterPro" id="IPR036388">
    <property type="entry name" value="WH-like_DNA-bd_sf"/>
</dbReference>
<evidence type="ECO:0000256" key="1">
    <source>
        <dbReference type="ARBA" id="ARBA00020833"/>
    </source>
</evidence>
<feature type="region of interest" description="Disordered" evidence="2">
    <location>
        <begin position="85"/>
        <end position="141"/>
    </location>
</feature>
<dbReference type="GO" id="GO:0000786">
    <property type="term" value="C:nucleosome"/>
    <property type="evidence" value="ECO:0007669"/>
    <property type="project" value="InterPro"/>
</dbReference>
<dbReference type="Pfam" id="PF00538">
    <property type="entry name" value="Linker_histone"/>
    <property type="match status" value="1"/>
</dbReference>
<evidence type="ECO:0000259" key="3">
    <source>
        <dbReference type="PROSITE" id="PS51504"/>
    </source>
</evidence>
<proteinExistence type="predicted"/>
<dbReference type="AlphaFoldDB" id="A0A4S4L9F9"/>
<feature type="compositionally biased region" description="Low complexity" evidence="2">
    <location>
        <begin position="125"/>
        <end position="141"/>
    </location>
</feature>
<sequence length="260" mass="27123">MSRATSSSKKVAAAKASKLSGHPSWVDMIKECIVAHPEEARAGVSRPTIKKFVETKYKVDLNTSATSQLSRAIVSGSEKGTFVLPKGPSGKVKLAPKIKAEVTKDSNKTDKEDKKVSKPIKDASNKTAPKASKATKSSSTAKEARIVIVLEVKSDMKAQSKTVKSSTAPKPAKKAPAKMSAAKKPTATKSRPAVKKTSTKKIDAKKTVAKAAASKSKKPASKAAASKGKPLSKAAASKKPSSSKSMKPVSKATKSVIAKA</sequence>
<feature type="domain" description="H15" evidence="3">
    <location>
        <begin position="21"/>
        <end position="96"/>
    </location>
</feature>
<comment type="caution">
    <text evidence="4">The sequence shown here is derived from an EMBL/GenBank/DDBJ whole genome shotgun (WGS) entry which is preliminary data.</text>
</comment>
<evidence type="ECO:0000313" key="4">
    <source>
        <dbReference type="EMBL" id="THH08194.1"/>
    </source>
</evidence>
<feature type="region of interest" description="Disordered" evidence="2">
    <location>
        <begin position="155"/>
        <end position="260"/>
    </location>
</feature>
<name>A0A4S4L9F9_9AGAM</name>